<dbReference type="InterPro" id="IPR003692">
    <property type="entry name" value="Hydantoinase_B"/>
</dbReference>
<organism evidence="2">
    <name type="scientific">marine metagenome</name>
    <dbReference type="NCBI Taxonomy" id="408172"/>
    <lineage>
        <taxon>unclassified sequences</taxon>
        <taxon>metagenomes</taxon>
        <taxon>ecological metagenomes</taxon>
    </lineage>
</organism>
<evidence type="ECO:0000313" key="2">
    <source>
        <dbReference type="EMBL" id="SVB88862.1"/>
    </source>
</evidence>
<dbReference type="Pfam" id="PF02538">
    <property type="entry name" value="Hydantoinase_B"/>
    <property type="match status" value="1"/>
</dbReference>
<accession>A0A382HP15</accession>
<dbReference type="AlphaFoldDB" id="A0A382HP15"/>
<proteinExistence type="predicted"/>
<dbReference type="PANTHER" id="PTHR11365:SF23">
    <property type="entry name" value="HYPOTHETICAL 5-OXOPROLINASE (EUROFUNG)-RELATED"/>
    <property type="match status" value="1"/>
</dbReference>
<protein>
    <recommendedName>
        <fullName evidence="1">Hydantoinase B/oxoprolinase domain-containing protein</fullName>
    </recommendedName>
</protein>
<gene>
    <name evidence="2" type="ORF">METZ01_LOCUS241716</name>
</gene>
<dbReference type="GO" id="GO:0005829">
    <property type="term" value="C:cytosol"/>
    <property type="evidence" value="ECO:0007669"/>
    <property type="project" value="TreeGrafter"/>
</dbReference>
<sequence>MATSKNKHAPRTGAGQADQDKTFDSVLLAIMANRMDAICREMTNTVLFSARSAVIGIARDFSCAIITSADEVLAVAEAMPIHVFGMHLQTASMAKYHPDFREGDAFLDNDPYIGNSHAADHTFLIPVFFEGEHFFTAAVKAHQADCGNSQPTTYFAAAKDVYQEGALIFPCVQVQSDYENNEDIIRMCRRRIRVPEQWYGDFLAALGSARIAERRLKELCAKYGKDQIKHFIEEWFDYSERVMAQTIRGLPKAKIVNEGAHDSFEPMLPGGIPIKVELTLDPDNATIEIDLRDNIDCVDCGLNQSEACAINNVVAGVFHSLEGDLPHNAGSFRRIIVHLRDGCVVGRPSFPHSSSMATTNVADRLVNLTQSAFAQLGDGHGLAEGGSAMAAGFAVVSGNDFRRGGEPYINQITTAVNGGPA</sequence>
<dbReference type="GO" id="GO:0006749">
    <property type="term" value="P:glutathione metabolic process"/>
    <property type="evidence" value="ECO:0007669"/>
    <property type="project" value="TreeGrafter"/>
</dbReference>
<evidence type="ECO:0000259" key="1">
    <source>
        <dbReference type="Pfam" id="PF02538"/>
    </source>
</evidence>
<name>A0A382HP15_9ZZZZ</name>
<dbReference type="GO" id="GO:0017168">
    <property type="term" value="F:5-oxoprolinase (ATP-hydrolyzing) activity"/>
    <property type="evidence" value="ECO:0007669"/>
    <property type="project" value="TreeGrafter"/>
</dbReference>
<feature type="non-terminal residue" evidence="2">
    <location>
        <position position="421"/>
    </location>
</feature>
<reference evidence="2" key="1">
    <citation type="submission" date="2018-05" db="EMBL/GenBank/DDBJ databases">
        <authorList>
            <person name="Lanie J.A."/>
            <person name="Ng W.-L."/>
            <person name="Kazmierczak K.M."/>
            <person name="Andrzejewski T.M."/>
            <person name="Davidsen T.M."/>
            <person name="Wayne K.J."/>
            <person name="Tettelin H."/>
            <person name="Glass J.I."/>
            <person name="Rusch D."/>
            <person name="Podicherti R."/>
            <person name="Tsui H.-C.T."/>
            <person name="Winkler M.E."/>
        </authorList>
    </citation>
    <scope>NUCLEOTIDE SEQUENCE</scope>
</reference>
<dbReference type="EMBL" id="UINC01062338">
    <property type="protein sequence ID" value="SVB88862.1"/>
    <property type="molecule type" value="Genomic_DNA"/>
</dbReference>
<feature type="domain" description="Hydantoinase B/oxoprolinase" evidence="1">
    <location>
        <begin position="24"/>
        <end position="419"/>
    </location>
</feature>
<dbReference type="InterPro" id="IPR045079">
    <property type="entry name" value="Oxoprolinase-like"/>
</dbReference>
<dbReference type="PANTHER" id="PTHR11365">
    <property type="entry name" value="5-OXOPROLINASE RELATED"/>
    <property type="match status" value="1"/>
</dbReference>